<feature type="region of interest" description="Disordered" evidence="1">
    <location>
        <begin position="1"/>
        <end position="32"/>
    </location>
</feature>
<dbReference type="VEuPathDB" id="FungiDB:MAPG_06720"/>
<feature type="region of interest" description="Disordered" evidence="1">
    <location>
        <begin position="127"/>
        <end position="160"/>
    </location>
</feature>
<dbReference type="Proteomes" id="UP000011715">
    <property type="component" value="Unassembled WGS sequence"/>
</dbReference>
<accession>A0A0C4E2T0</accession>
<reference evidence="2" key="3">
    <citation type="submission" date="2011-03" db="EMBL/GenBank/DDBJ databases">
        <title>Annotation of Magnaporthe poae ATCC 64411.</title>
        <authorList>
            <person name="Ma L.-J."/>
            <person name="Dead R."/>
            <person name="Young S.K."/>
            <person name="Zeng Q."/>
            <person name="Gargeya S."/>
            <person name="Fitzgerald M."/>
            <person name="Haas B."/>
            <person name="Abouelleil A."/>
            <person name="Alvarado L."/>
            <person name="Arachchi H.M."/>
            <person name="Berlin A."/>
            <person name="Brown A."/>
            <person name="Chapman S.B."/>
            <person name="Chen Z."/>
            <person name="Dunbar C."/>
            <person name="Freedman E."/>
            <person name="Gearin G."/>
            <person name="Gellesch M."/>
            <person name="Goldberg J."/>
            <person name="Griggs A."/>
            <person name="Gujja S."/>
            <person name="Heiman D."/>
            <person name="Howarth C."/>
            <person name="Larson L."/>
            <person name="Lui A."/>
            <person name="MacDonald P.J.P."/>
            <person name="Mehta T."/>
            <person name="Montmayeur A."/>
            <person name="Murphy C."/>
            <person name="Neiman D."/>
            <person name="Pearson M."/>
            <person name="Priest M."/>
            <person name="Roberts A."/>
            <person name="Saif S."/>
            <person name="Shea T."/>
            <person name="Shenoy N."/>
            <person name="Sisk P."/>
            <person name="Stolte C."/>
            <person name="Sykes S."/>
            <person name="Yandava C."/>
            <person name="Wortman J."/>
            <person name="Nusbaum C."/>
            <person name="Birren B."/>
        </authorList>
    </citation>
    <scope>NUCLEOTIDE SEQUENCE</scope>
    <source>
        <strain evidence="2">ATCC 64411</strain>
    </source>
</reference>
<reference evidence="2" key="2">
    <citation type="submission" date="2010-05" db="EMBL/GenBank/DDBJ databases">
        <title>The Genome Sequence of Magnaporthe poae strain ATCC 64411.</title>
        <authorList>
            <consortium name="The Broad Institute Genome Sequencing Platform"/>
            <consortium name="Broad Institute Genome Sequencing Center for Infectious Disease"/>
            <person name="Ma L.-J."/>
            <person name="Dead R."/>
            <person name="Young S."/>
            <person name="Zeng Q."/>
            <person name="Koehrsen M."/>
            <person name="Alvarado L."/>
            <person name="Berlin A."/>
            <person name="Chapman S.B."/>
            <person name="Chen Z."/>
            <person name="Freedman E."/>
            <person name="Gellesch M."/>
            <person name="Goldberg J."/>
            <person name="Griggs A."/>
            <person name="Gujja S."/>
            <person name="Heilman E.R."/>
            <person name="Heiman D."/>
            <person name="Hepburn T."/>
            <person name="Howarth C."/>
            <person name="Jen D."/>
            <person name="Larson L."/>
            <person name="Mehta T."/>
            <person name="Neiman D."/>
            <person name="Pearson M."/>
            <person name="Roberts A."/>
            <person name="Saif S."/>
            <person name="Shea T."/>
            <person name="Shenoy N."/>
            <person name="Sisk P."/>
            <person name="Stolte C."/>
            <person name="Sykes S."/>
            <person name="Walk T."/>
            <person name="White J."/>
            <person name="Yandava C."/>
            <person name="Haas B."/>
            <person name="Nusbaum C."/>
            <person name="Birren B."/>
        </authorList>
    </citation>
    <scope>NUCLEOTIDE SEQUENCE</scope>
    <source>
        <strain evidence="2">ATCC 64411</strain>
    </source>
</reference>
<dbReference type="EnsemblFungi" id="MAPG_06720T0">
    <property type="protein sequence ID" value="MAPG_06720T0"/>
    <property type="gene ID" value="MAPG_06720"/>
</dbReference>
<evidence type="ECO:0000313" key="2">
    <source>
        <dbReference type="EMBL" id="KLU87727.1"/>
    </source>
</evidence>
<sequence length="645" mass="72215">MAEAQLCDETPRAESPCSPVIGPPRSLGRSTHGRSNCTILALECENYLDYLSEVEKRDRAASWANAGFWASVQLSEYRRWSTQIGVSEHGGGLMEARLENFLQLRSVLEQLLLSLCKDLCELTGQPQEPEAASTTSIGDTRQTLHLERPETTASYASLSSSSDNEADVYDQATRRRLTLRTHVEDTIERLRGHAVGLEQAEANKLEREVDQFLRKPDLLSVKHTNDNSRFWALARQNASTVELQNRIFQSLSRREARLQYLRGARLHDGKSPPTGLQVLRVSVPGLHVQQAETPSGTDGKEKGPASSGPADLRLPPPPDVVDGHFTCFYCGDDRLSADEAEPGRWVHHIMQDVRPYFCTVKRCDAPLDVPTSFEGLIEHLQTHMPVRYHLAMPDGSHKEFENKVDYDKHAGKMPEYKHMTPGAFDTMRASSRRRSVFKLTACPFSGCSPHEIPDEVHDTDTWEHQRQLMAHLQRHMLGIAFFQTNLYRNNATSKALTRQPLRPLQQEQQLWPEPNAWLPPPPEVWHPLRQTYPPAAIPPATASTPVDNASSIVGNASSIVGKNGSAGDESSRGALRPKNWESRVMDWLNDQEKGNRIMLAILLHCSGVPKTISQCRREAEARVIELLEGLGDQEGLRGLGEEPRT</sequence>
<feature type="compositionally biased region" description="Polar residues" evidence="1">
    <location>
        <begin position="132"/>
        <end position="141"/>
    </location>
</feature>
<reference evidence="3" key="4">
    <citation type="journal article" date="2015" name="G3 (Bethesda)">
        <title>Genome sequences of three phytopathogenic species of the Magnaporthaceae family of fungi.</title>
        <authorList>
            <person name="Okagaki L.H."/>
            <person name="Nunes C.C."/>
            <person name="Sailsbery J."/>
            <person name="Clay B."/>
            <person name="Brown D."/>
            <person name="John T."/>
            <person name="Oh Y."/>
            <person name="Young N."/>
            <person name="Fitzgerald M."/>
            <person name="Haas B.J."/>
            <person name="Zeng Q."/>
            <person name="Young S."/>
            <person name="Adiconis X."/>
            <person name="Fan L."/>
            <person name="Levin J.Z."/>
            <person name="Mitchell T.K."/>
            <person name="Okubara P.A."/>
            <person name="Farman M.L."/>
            <person name="Kohn L.M."/>
            <person name="Birren B."/>
            <person name="Ma L.-J."/>
            <person name="Dean R.A."/>
        </authorList>
    </citation>
    <scope>NUCLEOTIDE SEQUENCE</scope>
    <source>
        <strain evidence="3">ATCC 64411 / 73-15</strain>
    </source>
</reference>
<dbReference type="EMBL" id="ADBL01001624">
    <property type="status" value="NOT_ANNOTATED_CDS"/>
    <property type="molecule type" value="Genomic_DNA"/>
</dbReference>
<keyword evidence="4" id="KW-1185">Reference proteome</keyword>
<organism evidence="3 4">
    <name type="scientific">Magnaporthiopsis poae (strain ATCC 64411 / 73-15)</name>
    <name type="common">Kentucky bluegrass fungus</name>
    <name type="synonym">Magnaporthe poae</name>
    <dbReference type="NCBI Taxonomy" id="644358"/>
    <lineage>
        <taxon>Eukaryota</taxon>
        <taxon>Fungi</taxon>
        <taxon>Dikarya</taxon>
        <taxon>Ascomycota</taxon>
        <taxon>Pezizomycotina</taxon>
        <taxon>Sordariomycetes</taxon>
        <taxon>Sordariomycetidae</taxon>
        <taxon>Magnaporthales</taxon>
        <taxon>Magnaporthaceae</taxon>
        <taxon>Magnaporthiopsis</taxon>
    </lineage>
</organism>
<evidence type="ECO:0000313" key="3">
    <source>
        <dbReference type="EnsemblFungi" id="MAPG_06720T0"/>
    </source>
</evidence>
<dbReference type="AlphaFoldDB" id="A0A0C4E2T0"/>
<dbReference type="EMBL" id="GL876970">
    <property type="protein sequence ID" value="KLU87727.1"/>
    <property type="molecule type" value="Genomic_DNA"/>
</dbReference>
<protein>
    <recommendedName>
        <fullName evidence="5">C2H2-type domain-containing protein</fullName>
    </recommendedName>
</protein>
<evidence type="ECO:0000313" key="4">
    <source>
        <dbReference type="Proteomes" id="UP000011715"/>
    </source>
</evidence>
<reference evidence="3" key="5">
    <citation type="submission" date="2015-06" db="UniProtKB">
        <authorList>
            <consortium name="EnsemblFungi"/>
        </authorList>
    </citation>
    <scope>IDENTIFICATION</scope>
    <source>
        <strain evidence="3">ATCC 64411</strain>
    </source>
</reference>
<evidence type="ECO:0000256" key="1">
    <source>
        <dbReference type="SAM" id="MobiDB-lite"/>
    </source>
</evidence>
<reference evidence="4" key="1">
    <citation type="submission" date="2010-05" db="EMBL/GenBank/DDBJ databases">
        <title>The genome sequence of Magnaporthe poae strain ATCC 64411.</title>
        <authorList>
            <person name="Ma L.-J."/>
            <person name="Dead R."/>
            <person name="Young S."/>
            <person name="Zeng Q."/>
            <person name="Koehrsen M."/>
            <person name="Alvarado L."/>
            <person name="Berlin A."/>
            <person name="Chapman S.B."/>
            <person name="Chen Z."/>
            <person name="Freedman E."/>
            <person name="Gellesch M."/>
            <person name="Goldberg J."/>
            <person name="Griggs A."/>
            <person name="Gujja S."/>
            <person name="Heilman E.R."/>
            <person name="Heiman D."/>
            <person name="Hepburn T."/>
            <person name="Howarth C."/>
            <person name="Jen D."/>
            <person name="Larson L."/>
            <person name="Mehta T."/>
            <person name="Neiman D."/>
            <person name="Pearson M."/>
            <person name="Roberts A."/>
            <person name="Saif S."/>
            <person name="Shea T."/>
            <person name="Shenoy N."/>
            <person name="Sisk P."/>
            <person name="Stolte C."/>
            <person name="Sykes S."/>
            <person name="Walk T."/>
            <person name="White J."/>
            <person name="Yandava C."/>
            <person name="Haas B."/>
            <person name="Nusbaum C."/>
            <person name="Birren B."/>
        </authorList>
    </citation>
    <scope>NUCLEOTIDE SEQUENCE [LARGE SCALE GENOMIC DNA]</scope>
    <source>
        <strain evidence="4">ATCC 64411 / 73-15</strain>
    </source>
</reference>
<feature type="region of interest" description="Disordered" evidence="1">
    <location>
        <begin position="290"/>
        <end position="316"/>
    </location>
</feature>
<proteinExistence type="predicted"/>
<name>A0A0C4E2T0_MAGP6</name>
<evidence type="ECO:0008006" key="5">
    <source>
        <dbReference type="Google" id="ProtNLM"/>
    </source>
</evidence>
<gene>
    <name evidence="2" type="ORF">MAPG_06720</name>
</gene>